<dbReference type="HOGENOM" id="CLU_1768497_0_0_1"/>
<sequence>MGIEQGTDGVFSLPGEMPDDFAQIAQYFEPGTLPDQANTLDPIISVYDLNPGVMQDLLNMQLMNAPYFHLSAQETTFKPCEFHDHKSSDPCHIQKSRTEFDPDFSRAGSTGWLGEGSAADATRASRKCTSMVKGEILGRISKLAWRQ</sequence>
<protein>
    <submittedName>
        <fullName evidence="1">Uncharacterized protein</fullName>
    </submittedName>
</protein>
<dbReference type="Proteomes" id="UP000006753">
    <property type="component" value="Unassembled WGS sequence"/>
</dbReference>
<gene>
    <name evidence="1" type="ORF">MBM_09877</name>
</gene>
<dbReference type="InParanoid" id="K1XHT0"/>
<dbReference type="KEGG" id="mbe:MBM_09877"/>
<proteinExistence type="predicted"/>
<dbReference type="OrthoDB" id="10504828at2759"/>
<organism evidence="1 2">
    <name type="scientific">Marssonina brunnea f. sp. multigermtubi (strain MB_m1)</name>
    <name type="common">Marssonina leaf spot fungus</name>
    <dbReference type="NCBI Taxonomy" id="1072389"/>
    <lineage>
        <taxon>Eukaryota</taxon>
        <taxon>Fungi</taxon>
        <taxon>Dikarya</taxon>
        <taxon>Ascomycota</taxon>
        <taxon>Pezizomycotina</taxon>
        <taxon>Leotiomycetes</taxon>
        <taxon>Helotiales</taxon>
        <taxon>Drepanopezizaceae</taxon>
        <taxon>Drepanopeziza</taxon>
    </lineage>
</organism>
<dbReference type="AlphaFoldDB" id="K1XHT0"/>
<keyword evidence="2" id="KW-1185">Reference proteome</keyword>
<name>K1XHT0_MARBU</name>
<evidence type="ECO:0000313" key="1">
    <source>
        <dbReference type="EMBL" id="EKD12014.1"/>
    </source>
</evidence>
<accession>K1XHT0</accession>
<evidence type="ECO:0000313" key="2">
    <source>
        <dbReference type="Proteomes" id="UP000006753"/>
    </source>
</evidence>
<dbReference type="EMBL" id="JH921471">
    <property type="protein sequence ID" value="EKD12014.1"/>
    <property type="molecule type" value="Genomic_DNA"/>
</dbReference>
<dbReference type="GeneID" id="18765812"/>
<reference evidence="1 2" key="1">
    <citation type="journal article" date="2012" name="BMC Genomics">
        <title>Sequencing the genome of Marssonina brunnea reveals fungus-poplar co-evolution.</title>
        <authorList>
            <person name="Zhu S."/>
            <person name="Cao Y.-Z."/>
            <person name="Jiang C."/>
            <person name="Tan B.-Y."/>
            <person name="Wang Z."/>
            <person name="Feng S."/>
            <person name="Zhang L."/>
            <person name="Su X.-H."/>
            <person name="Brejova B."/>
            <person name="Vinar T."/>
            <person name="Xu M."/>
            <person name="Wang M.-X."/>
            <person name="Zhang S.-G."/>
            <person name="Huang M.-R."/>
            <person name="Wu R."/>
            <person name="Zhou Y."/>
        </authorList>
    </citation>
    <scope>NUCLEOTIDE SEQUENCE [LARGE SCALE GENOMIC DNA]</scope>
    <source>
        <strain evidence="1 2">MB_m1</strain>
    </source>
</reference>